<protein>
    <submittedName>
        <fullName evidence="2">Uncharacterized protein</fullName>
    </submittedName>
</protein>
<keyword evidence="3" id="KW-1185">Reference proteome</keyword>
<dbReference type="RefSeq" id="WP_233289540.1">
    <property type="nucleotide sequence ID" value="NZ_CP054926.1"/>
</dbReference>
<reference evidence="2 3" key="1">
    <citation type="submission" date="2024-01" db="EMBL/GenBank/DDBJ databases">
        <title>Metagenomic exploration of the rhizosphere soil microbial community and their significance in facilitating the development of wild simulated ginseng.</title>
        <authorList>
            <person name="Huang J."/>
        </authorList>
    </citation>
    <scope>NUCLEOTIDE SEQUENCE [LARGE SCALE GENOMIC DNA]</scope>
    <source>
        <strain evidence="2 3">WY141</strain>
    </source>
</reference>
<organism evidence="2 3">
    <name type="scientific">Streptomyces microflavus</name>
    <name type="common">Streptomyces lipmanii</name>
    <dbReference type="NCBI Taxonomy" id="1919"/>
    <lineage>
        <taxon>Bacteria</taxon>
        <taxon>Bacillati</taxon>
        <taxon>Actinomycetota</taxon>
        <taxon>Actinomycetes</taxon>
        <taxon>Kitasatosporales</taxon>
        <taxon>Streptomycetaceae</taxon>
        <taxon>Streptomyces</taxon>
    </lineage>
</organism>
<gene>
    <name evidence="2" type="ORF">ABR748_24755</name>
</gene>
<dbReference type="GeneID" id="87636915"/>
<evidence type="ECO:0000313" key="3">
    <source>
        <dbReference type="Proteomes" id="UP001456562"/>
    </source>
</evidence>
<dbReference type="EMBL" id="JBEJUE010000024">
    <property type="protein sequence ID" value="MER0427421.1"/>
    <property type="molecule type" value="Genomic_DNA"/>
</dbReference>
<accession>A0ABV1Q8C7</accession>
<name>A0ABV1Q8C7_STRMI</name>
<comment type="caution">
    <text evidence="2">The sequence shown here is derived from an EMBL/GenBank/DDBJ whole genome shotgun (WGS) entry which is preliminary data.</text>
</comment>
<evidence type="ECO:0000313" key="2">
    <source>
        <dbReference type="EMBL" id="MER0427421.1"/>
    </source>
</evidence>
<dbReference type="Proteomes" id="UP001456562">
    <property type="component" value="Unassembled WGS sequence"/>
</dbReference>
<sequence>MTDEGLAAWLAPRLTDFPLRCQTDAVDFDPVPLAGLSTSNVRHTRPPLPSLDLSSGRAYDSGTPREPG</sequence>
<proteinExistence type="predicted"/>
<evidence type="ECO:0000256" key="1">
    <source>
        <dbReference type="SAM" id="MobiDB-lite"/>
    </source>
</evidence>
<feature type="region of interest" description="Disordered" evidence="1">
    <location>
        <begin position="37"/>
        <end position="68"/>
    </location>
</feature>